<comment type="caution">
    <text evidence="1">The sequence shown here is derived from an EMBL/GenBank/DDBJ whole genome shotgun (WGS) entry which is preliminary data.</text>
</comment>
<evidence type="ECO:0000313" key="2">
    <source>
        <dbReference type="Proteomes" id="UP000677016"/>
    </source>
</evidence>
<accession>A0A941HYA2</accession>
<sequence>MTTRRLHSIEVYPYGGHPHTPWGDDLRPAEDAFAKSARRVTESLEALLSTTELFAGGSTMRVLLQSPRFMETGPDEVVVSVLDRPIDGMYWANASVPDTFLDLTAEQRGALLVQAHVALLTHLHETVRFDPAVLEAVVEDLWSRGSTFAWAGPWTANPSRSARARVRSDLRDDGCGISCIEVRKATNGSSVFSPAFCGGASLVAFRRLAESVRWAGRDGLGVQVAAPGTDTGFAARAVDLSQCTDEMPFSDTPPLDARDVDVPLGVRVVSRS</sequence>
<evidence type="ECO:0000313" key="1">
    <source>
        <dbReference type="EMBL" id="MBR7742733.1"/>
    </source>
</evidence>
<dbReference type="EMBL" id="JAGSNF010000004">
    <property type="protein sequence ID" value="MBR7742733.1"/>
    <property type="molecule type" value="Genomic_DNA"/>
</dbReference>
<reference evidence="1" key="1">
    <citation type="submission" date="2021-04" db="EMBL/GenBank/DDBJ databases">
        <title>Phycicoccus avicenniae sp. nov., a novel endophytic actinomycetes isolated from branch of Avicennia mariana.</title>
        <authorList>
            <person name="Tuo L."/>
        </authorList>
    </citation>
    <scope>NUCLEOTIDE SEQUENCE</scope>
    <source>
        <strain evidence="1">BSK3Z-2</strain>
    </source>
</reference>
<organism evidence="1 2">
    <name type="scientific">Phycicoccus avicenniae</name>
    <dbReference type="NCBI Taxonomy" id="2828860"/>
    <lineage>
        <taxon>Bacteria</taxon>
        <taxon>Bacillati</taxon>
        <taxon>Actinomycetota</taxon>
        <taxon>Actinomycetes</taxon>
        <taxon>Micrococcales</taxon>
        <taxon>Intrasporangiaceae</taxon>
        <taxon>Phycicoccus</taxon>
    </lineage>
</organism>
<proteinExistence type="predicted"/>
<gene>
    <name evidence="1" type="ORF">KC207_05445</name>
</gene>
<name>A0A941HYA2_9MICO</name>
<keyword evidence="2" id="KW-1185">Reference proteome</keyword>
<dbReference type="Proteomes" id="UP000677016">
    <property type="component" value="Unassembled WGS sequence"/>
</dbReference>
<protein>
    <submittedName>
        <fullName evidence="1">Uncharacterized protein</fullName>
    </submittedName>
</protein>
<dbReference type="RefSeq" id="WP_211601880.1">
    <property type="nucleotide sequence ID" value="NZ_JAGSNF010000004.1"/>
</dbReference>
<dbReference type="AlphaFoldDB" id="A0A941HYA2"/>